<evidence type="ECO:0000256" key="3">
    <source>
        <dbReference type="ARBA" id="ARBA00022475"/>
    </source>
</evidence>
<dbReference type="PRINTS" id="PR00449">
    <property type="entry name" value="RASTRNSFRMNG"/>
</dbReference>
<protein>
    <recommendedName>
        <fullName evidence="13">Rho-related GTP-binding protein RhoD</fullName>
    </recommendedName>
</protein>
<dbReference type="CDD" id="cd04132">
    <property type="entry name" value="Rho4_like"/>
    <property type="match status" value="1"/>
</dbReference>
<keyword evidence="12" id="KW-1185">Reference proteome</keyword>
<comment type="similarity">
    <text evidence="2">Belongs to the small GTPase superfamily. Rho family.</text>
</comment>
<evidence type="ECO:0000256" key="2">
    <source>
        <dbReference type="ARBA" id="ARBA00010142"/>
    </source>
</evidence>
<keyword evidence="5" id="KW-0547">Nucleotide-binding</keyword>
<evidence type="ECO:0000256" key="10">
    <source>
        <dbReference type="SAM" id="MobiDB-lite"/>
    </source>
</evidence>
<dbReference type="PROSITE" id="PS51421">
    <property type="entry name" value="RAS"/>
    <property type="match status" value="1"/>
</dbReference>
<evidence type="ECO:0000256" key="8">
    <source>
        <dbReference type="ARBA" id="ARBA00023288"/>
    </source>
</evidence>
<dbReference type="PROSITE" id="PS51419">
    <property type="entry name" value="RAB"/>
    <property type="match status" value="1"/>
</dbReference>
<dbReference type="InterPro" id="IPR001806">
    <property type="entry name" value="Small_GTPase"/>
</dbReference>
<evidence type="ECO:0000256" key="9">
    <source>
        <dbReference type="ARBA" id="ARBA00023289"/>
    </source>
</evidence>
<keyword evidence="7" id="KW-0472">Membrane</keyword>
<feature type="compositionally biased region" description="Low complexity" evidence="10">
    <location>
        <begin position="128"/>
        <end position="143"/>
    </location>
</feature>
<evidence type="ECO:0000313" key="11">
    <source>
        <dbReference type="Ensembl" id="ENSMSIP00000006436.1"/>
    </source>
</evidence>
<evidence type="ECO:0008006" key="13">
    <source>
        <dbReference type="Google" id="ProtNLM"/>
    </source>
</evidence>
<dbReference type="GO" id="GO:0005886">
    <property type="term" value="C:plasma membrane"/>
    <property type="evidence" value="ECO:0007669"/>
    <property type="project" value="UniProtKB-SubCell"/>
</dbReference>
<dbReference type="GO" id="GO:0007264">
    <property type="term" value="P:small GTPase-mediated signal transduction"/>
    <property type="evidence" value="ECO:0007669"/>
    <property type="project" value="InterPro"/>
</dbReference>
<dbReference type="Gene3D" id="3.40.50.300">
    <property type="entry name" value="P-loop containing nucleotide triphosphate hydrolases"/>
    <property type="match status" value="1"/>
</dbReference>
<dbReference type="SMART" id="SM00173">
    <property type="entry name" value="RAS"/>
    <property type="match status" value="1"/>
</dbReference>
<feature type="region of interest" description="Disordered" evidence="10">
    <location>
        <begin position="85"/>
        <end position="159"/>
    </location>
</feature>
<keyword evidence="3" id="KW-1003">Cell membrane</keyword>
<dbReference type="GO" id="GO:0003924">
    <property type="term" value="F:GTPase activity"/>
    <property type="evidence" value="ECO:0007669"/>
    <property type="project" value="InterPro"/>
</dbReference>
<evidence type="ECO:0000256" key="4">
    <source>
        <dbReference type="ARBA" id="ARBA00022481"/>
    </source>
</evidence>
<evidence type="ECO:0000313" key="12">
    <source>
        <dbReference type="Proteomes" id="UP000694415"/>
    </source>
</evidence>
<dbReference type="SMART" id="SM00176">
    <property type="entry name" value="RAN"/>
    <property type="match status" value="1"/>
</dbReference>
<dbReference type="InterPro" id="IPR027417">
    <property type="entry name" value="P-loop_NTPase"/>
</dbReference>
<name>A0A8C6GIA8_MUSSI</name>
<dbReference type="FunFam" id="3.40.50.300:FF:000676">
    <property type="entry name" value="Ras homolog family member F"/>
    <property type="match status" value="1"/>
</dbReference>
<reference evidence="11" key="1">
    <citation type="submission" date="2025-08" db="UniProtKB">
        <authorList>
            <consortium name="Ensembl"/>
        </authorList>
    </citation>
    <scope>IDENTIFICATION</scope>
</reference>
<feature type="compositionally biased region" description="Pro residues" evidence="10">
    <location>
        <begin position="90"/>
        <end position="127"/>
    </location>
</feature>
<organism evidence="11 12">
    <name type="scientific">Mus spicilegus</name>
    <name type="common">Mound-building mouse</name>
    <dbReference type="NCBI Taxonomy" id="10103"/>
    <lineage>
        <taxon>Eukaryota</taxon>
        <taxon>Metazoa</taxon>
        <taxon>Chordata</taxon>
        <taxon>Craniata</taxon>
        <taxon>Vertebrata</taxon>
        <taxon>Euteleostomi</taxon>
        <taxon>Mammalia</taxon>
        <taxon>Eutheria</taxon>
        <taxon>Euarchontoglires</taxon>
        <taxon>Glires</taxon>
        <taxon>Rodentia</taxon>
        <taxon>Myomorpha</taxon>
        <taxon>Muroidea</taxon>
        <taxon>Muridae</taxon>
        <taxon>Murinae</taxon>
        <taxon>Mus</taxon>
        <taxon>Mus</taxon>
    </lineage>
</organism>
<dbReference type="GO" id="GO:0007015">
    <property type="term" value="P:actin filament organization"/>
    <property type="evidence" value="ECO:0007669"/>
    <property type="project" value="UniProtKB-ARBA"/>
</dbReference>
<dbReference type="Pfam" id="PF00071">
    <property type="entry name" value="Ras"/>
    <property type="match status" value="1"/>
</dbReference>
<dbReference type="SUPFAM" id="SSF52540">
    <property type="entry name" value="P-loop containing nucleoside triphosphate hydrolases"/>
    <property type="match status" value="1"/>
</dbReference>
<dbReference type="PROSITE" id="PS51420">
    <property type="entry name" value="RHO"/>
    <property type="match status" value="1"/>
</dbReference>
<dbReference type="InterPro" id="IPR005225">
    <property type="entry name" value="Small_GTP-bd"/>
</dbReference>
<dbReference type="PANTHER" id="PTHR24072">
    <property type="entry name" value="RHO FAMILY GTPASE"/>
    <property type="match status" value="1"/>
</dbReference>
<keyword evidence="8" id="KW-0449">Lipoprotein</keyword>
<reference evidence="11" key="2">
    <citation type="submission" date="2025-09" db="UniProtKB">
        <authorList>
            <consortium name="Ensembl"/>
        </authorList>
    </citation>
    <scope>IDENTIFICATION</scope>
</reference>
<dbReference type="GO" id="GO:0005525">
    <property type="term" value="F:GTP binding"/>
    <property type="evidence" value="ECO:0007669"/>
    <property type="project" value="UniProtKB-KW"/>
</dbReference>
<comment type="subcellular location">
    <subcellularLocation>
        <location evidence="1">Cell membrane</location>
    </subcellularLocation>
</comment>
<evidence type="ECO:0000256" key="1">
    <source>
        <dbReference type="ARBA" id="ARBA00004236"/>
    </source>
</evidence>
<keyword evidence="9" id="KW-0636">Prenylation</keyword>
<keyword evidence="4" id="KW-0488">Methylation</keyword>
<dbReference type="SMART" id="SM00175">
    <property type="entry name" value="RAB"/>
    <property type="match status" value="1"/>
</dbReference>
<accession>A0A8C6GIA8</accession>
<dbReference type="InterPro" id="IPR003578">
    <property type="entry name" value="Small_GTPase_Rho"/>
</dbReference>
<dbReference type="Ensembl" id="ENSMSIT00000008140.1">
    <property type="protein sequence ID" value="ENSMSIP00000006436.1"/>
    <property type="gene ID" value="ENSMSIG00000005753.1"/>
</dbReference>
<evidence type="ECO:0000256" key="7">
    <source>
        <dbReference type="ARBA" id="ARBA00023136"/>
    </source>
</evidence>
<evidence type="ECO:0000256" key="6">
    <source>
        <dbReference type="ARBA" id="ARBA00023134"/>
    </source>
</evidence>
<dbReference type="NCBIfam" id="TIGR00231">
    <property type="entry name" value="small_GTP"/>
    <property type="match status" value="1"/>
</dbReference>
<sequence>MADSPGASSFPVPNLSPSTCLLSHEPWVPSGGVGLRPPLRPQRLHAVGAAKVFLECLDRTPGDRTPGASTLGRAPHPHLVLGFSPELGVPRPPGPPPVPAAPLPLPPAAPPLPHSCPAGPAPRPPQPARRVPPAAPRTAVRQPGMNASQAAGEEAPQSGHSVKVVLVGDGGCGKTSLMMVFAKGAFPESYSPTVFERYNATLQMKGKPVHLQIWDTAGQDDYDRLRPLFYPDANVLLLCFDVTNPNSFDNVSNRWYPEVTHFCKGVPIIVVGCKIDLRKDKVLVNNLRKKRLEPVTYHRGHDMARSVGAVAYLECSARLHDNVEAVFQEAAEVALSSRRHNFWRRITQNCCLAT</sequence>
<dbReference type="Proteomes" id="UP000694415">
    <property type="component" value="Unplaced"/>
</dbReference>
<dbReference type="SMART" id="SM00174">
    <property type="entry name" value="RHO"/>
    <property type="match status" value="1"/>
</dbReference>
<proteinExistence type="inferred from homology"/>
<evidence type="ECO:0000256" key="5">
    <source>
        <dbReference type="ARBA" id="ARBA00022741"/>
    </source>
</evidence>
<keyword evidence="6" id="KW-0342">GTP-binding</keyword>
<dbReference type="AlphaFoldDB" id="A0A8C6GIA8"/>
<dbReference type="GeneTree" id="ENSGT00940000161731"/>